<gene>
    <name evidence="7" type="ORF">D1627_02415</name>
</gene>
<name>A0A399SGK6_9BACT</name>
<evidence type="ECO:0000256" key="1">
    <source>
        <dbReference type="ARBA" id="ARBA00004370"/>
    </source>
</evidence>
<dbReference type="PANTHER" id="PTHR12815">
    <property type="entry name" value="SORTING AND ASSEMBLY MACHINERY SAMM50 PROTEIN FAMILY MEMBER"/>
    <property type="match status" value="1"/>
</dbReference>
<protein>
    <recommendedName>
        <fullName evidence="6">Bacterial surface antigen (D15) domain-containing protein</fullName>
    </recommendedName>
</protein>
<dbReference type="OrthoDB" id="9814535at2"/>
<dbReference type="PROSITE" id="PS51257">
    <property type="entry name" value="PROKAR_LIPOPROTEIN"/>
    <property type="match status" value="1"/>
</dbReference>
<dbReference type="Proteomes" id="UP000266005">
    <property type="component" value="Unassembled WGS sequence"/>
</dbReference>
<comment type="caution">
    <text evidence="7">The sequence shown here is derived from an EMBL/GenBank/DDBJ whole genome shotgun (WGS) entry which is preliminary data.</text>
</comment>
<dbReference type="AlphaFoldDB" id="A0A399SGK6"/>
<comment type="subcellular location">
    <subcellularLocation>
        <location evidence="1">Membrane</location>
    </subcellularLocation>
</comment>
<evidence type="ECO:0000256" key="3">
    <source>
        <dbReference type="ARBA" id="ARBA00022729"/>
    </source>
</evidence>
<evidence type="ECO:0000256" key="5">
    <source>
        <dbReference type="ARBA" id="ARBA00023237"/>
    </source>
</evidence>
<organism evidence="7 8">
    <name type="scientific">Pontibacter oryzae</name>
    <dbReference type="NCBI Taxonomy" id="2304593"/>
    <lineage>
        <taxon>Bacteria</taxon>
        <taxon>Pseudomonadati</taxon>
        <taxon>Bacteroidota</taxon>
        <taxon>Cytophagia</taxon>
        <taxon>Cytophagales</taxon>
        <taxon>Hymenobacteraceae</taxon>
        <taxon>Pontibacter</taxon>
    </lineage>
</organism>
<dbReference type="PANTHER" id="PTHR12815:SF47">
    <property type="entry name" value="TRANSLOCATION AND ASSEMBLY MODULE SUBUNIT TAMA"/>
    <property type="match status" value="1"/>
</dbReference>
<feature type="domain" description="Bacterial surface antigen (D15)" evidence="6">
    <location>
        <begin position="456"/>
        <end position="764"/>
    </location>
</feature>
<accession>A0A399SGK6</accession>
<dbReference type="InterPro" id="IPR000184">
    <property type="entry name" value="Bac_surfAg_D15"/>
</dbReference>
<evidence type="ECO:0000259" key="6">
    <source>
        <dbReference type="Pfam" id="PF01103"/>
    </source>
</evidence>
<evidence type="ECO:0000313" key="7">
    <source>
        <dbReference type="EMBL" id="RIJ42720.1"/>
    </source>
</evidence>
<keyword evidence="5" id="KW-0998">Cell outer membrane</keyword>
<dbReference type="EMBL" id="QWGE01000001">
    <property type="protein sequence ID" value="RIJ42720.1"/>
    <property type="molecule type" value="Genomic_DNA"/>
</dbReference>
<proteinExistence type="predicted"/>
<evidence type="ECO:0000256" key="4">
    <source>
        <dbReference type="ARBA" id="ARBA00023136"/>
    </source>
</evidence>
<dbReference type="Pfam" id="PF01103">
    <property type="entry name" value="Omp85"/>
    <property type="match status" value="1"/>
</dbReference>
<dbReference type="Gene3D" id="2.40.160.50">
    <property type="entry name" value="membrane protein fhac: a member of the omp85/tpsb transporter family"/>
    <property type="match status" value="1"/>
</dbReference>
<evidence type="ECO:0000313" key="8">
    <source>
        <dbReference type="Proteomes" id="UP000266005"/>
    </source>
</evidence>
<keyword evidence="2" id="KW-0812">Transmembrane</keyword>
<sequence>MLKTQPWVKLSGIRTCTVLVILLLLSGCNVTKTVPDNDALFTGYSVSVNDEKDSSNRKAALETELTATVRPKPNASILGWRPKLGIYNAFYTEKEKGLKHFIMTKLGEPPVLLSEVDTGSISGVMSSRLHNRGYFNNHISSEVKSENKKASINWTAWVGEPYRLRNIKYMLDDSLQAQQAIEQTKAESLLKPGDPYDLSVMTQERVRIDANLKNKGYYYFSPDLMIYSVDTTVGNRQADVLLRIKRAASAQALKPYTLDDIYIFANYSLGDSLSTSDTLDFKGYHYIPNEDYVRARHLLDGVFLEKDSIYTRENHLLTIKRLSGLSAYKFVNIDYATDTVNTDKLDAFIYLTPSLKKSLRAEAQMVSKSNNFTGPGLTVSFRNRNTFRGSELLNVEFTGSFETLVGGTGTGTAPEGVEDNSSGNLTSYELGVQATLAIPRIVSPFNLRNLRTEFVPQTRIGLGFDFLSRVNFYQLNSYNASYGYSWRPKQTLTFDATPINLQYVRLSNTSEVFDTLLKENPYLQRSFESQFIIGSIYQLTYSTQMFEERTSQVFDKVTLDLSGNLVSAFQSLAGAHTPTEDDPRTLFGDPYAQYVLLDNDFRHYLNFGKESQLVARLATGVGYSYGNSTTLPYVKQFSIGGPNSIRAFRARSVGPGTYDVPDELAFSFFDQVGDIRLEANLEYRFPIFGFFKGAAFVDAGNIWLLRDTFDENGIVDKPGAKFEFNNALSELAVGTGLGLRIDVDFFVIRLDVGVPVRVPYLPKGERFVLNDFNGSFSGENSMVLNIAIGYPF</sequence>
<dbReference type="InterPro" id="IPR039910">
    <property type="entry name" value="D15-like"/>
</dbReference>
<dbReference type="GO" id="GO:0019867">
    <property type="term" value="C:outer membrane"/>
    <property type="evidence" value="ECO:0007669"/>
    <property type="project" value="InterPro"/>
</dbReference>
<evidence type="ECO:0000256" key="2">
    <source>
        <dbReference type="ARBA" id="ARBA00022692"/>
    </source>
</evidence>
<reference evidence="8" key="1">
    <citation type="submission" date="2018-08" db="EMBL/GenBank/DDBJ databases">
        <title>Mucilaginibacter sp. MYSH2.</title>
        <authorList>
            <person name="Seo T."/>
        </authorList>
    </citation>
    <scope>NUCLEOTIDE SEQUENCE [LARGE SCALE GENOMIC DNA]</scope>
    <source>
        <strain evidence="8">KIRAN</strain>
    </source>
</reference>
<dbReference type="RefSeq" id="WP_119430602.1">
    <property type="nucleotide sequence ID" value="NZ_QWGE01000001.1"/>
</dbReference>
<keyword evidence="8" id="KW-1185">Reference proteome</keyword>
<keyword evidence="4" id="KW-0472">Membrane</keyword>
<keyword evidence="3" id="KW-0732">Signal</keyword>